<dbReference type="OrthoDB" id="674025at2"/>
<organism evidence="1 2">
    <name type="scientific">Chitinophaga skermanii</name>
    <dbReference type="NCBI Taxonomy" id="331697"/>
    <lineage>
        <taxon>Bacteria</taxon>
        <taxon>Pseudomonadati</taxon>
        <taxon>Bacteroidota</taxon>
        <taxon>Chitinophagia</taxon>
        <taxon>Chitinophagales</taxon>
        <taxon>Chitinophagaceae</taxon>
        <taxon>Chitinophaga</taxon>
    </lineage>
</organism>
<protein>
    <submittedName>
        <fullName evidence="1">Uncharacterized protein</fullName>
    </submittedName>
</protein>
<evidence type="ECO:0000313" key="2">
    <source>
        <dbReference type="Proteomes" id="UP000249547"/>
    </source>
</evidence>
<gene>
    <name evidence="1" type="ORF">LX64_00807</name>
</gene>
<accession>A0A327R525</accession>
<comment type="caution">
    <text evidence="1">The sequence shown here is derived from an EMBL/GenBank/DDBJ whole genome shotgun (WGS) entry which is preliminary data.</text>
</comment>
<dbReference type="AlphaFoldDB" id="A0A327R525"/>
<keyword evidence="2" id="KW-1185">Reference proteome</keyword>
<evidence type="ECO:0000313" key="1">
    <source>
        <dbReference type="EMBL" id="RAJ11198.1"/>
    </source>
</evidence>
<sequence>MADTRTTLPTNGNFYKILVELFEQKKKADILYEDGGVTRGSGIVTNLFERDGKNWLQLDDTFEVSLDKLYAVNGTFTSDYTEC</sequence>
<dbReference type="Proteomes" id="UP000249547">
    <property type="component" value="Unassembled WGS sequence"/>
</dbReference>
<dbReference type="EMBL" id="QLLL01000001">
    <property type="protein sequence ID" value="RAJ11198.1"/>
    <property type="molecule type" value="Genomic_DNA"/>
</dbReference>
<reference evidence="1 2" key="1">
    <citation type="submission" date="2018-06" db="EMBL/GenBank/DDBJ databases">
        <title>Genomic Encyclopedia of Archaeal and Bacterial Type Strains, Phase II (KMG-II): from individual species to whole genera.</title>
        <authorList>
            <person name="Goeker M."/>
        </authorList>
    </citation>
    <scope>NUCLEOTIDE SEQUENCE [LARGE SCALE GENOMIC DNA]</scope>
    <source>
        <strain evidence="1 2">DSM 23857</strain>
    </source>
</reference>
<proteinExistence type="predicted"/>
<dbReference type="RefSeq" id="WP_111596293.1">
    <property type="nucleotide sequence ID" value="NZ_QLLL01000001.1"/>
</dbReference>
<name>A0A327R525_9BACT</name>